<dbReference type="PANTHER" id="PTHR43060:SF15">
    <property type="entry name" value="3-HYDROXYISOBUTYRATE DEHYDROGENASE-LIKE 1, MITOCHONDRIAL-RELATED"/>
    <property type="match status" value="1"/>
</dbReference>
<dbReference type="Pfam" id="PF03446">
    <property type="entry name" value="NAD_binding_2"/>
    <property type="match status" value="1"/>
</dbReference>
<dbReference type="NCBIfam" id="TIGR01505">
    <property type="entry name" value="tartro_sem_red"/>
    <property type="match status" value="1"/>
</dbReference>
<proteinExistence type="inferred from homology"/>
<evidence type="ECO:0000256" key="1">
    <source>
        <dbReference type="ARBA" id="ARBA00009080"/>
    </source>
</evidence>
<dbReference type="InterPro" id="IPR013328">
    <property type="entry name" value="6PGD_dom2"/>
</dbReference>
<keyword evidence="3" id="KW-0520">NAD</keyword>
<comment type="similarity">
    <text evidence="1">Belongs to the HIBADH-related family.</text>
</comment>
<evidence type="ECO:0000256" key="2">
    <source>
        <dbReference type="ARBA" id="ARBA00023002"/>
    </source>
</evidence>
<keyword evidence="8" id="KW-1185">Reference proteome</keyword>
<feature type="domain" description="6-phosphogluconate dehydrogenase NADP-binding" evidence="5">
    <location>
        <begin position="30"/>
        <end position="189"/>
    </location>
</feature>
<dbReference type="InterPro" id="IPR036291">
    <property type="entry name" value="NAD(P)-bd_dom_sf"/>
</dbReference>
<dbReference type="PROSITE" id="PS00895">
    <property type="entry name" value="3_HYDROXYISOBUT_DH"/>
    <property type="match status" value="1"/>
</dbReference>
<organism evidence="7 8">
    <name type="scientific">Pseudonocardia nematodicida</name>
    <dbReference type="NCBI Taxonomy" id="1206997"/>
    <lineage>
        <taxon>Bacteria</taxon>
        <taxon>Bacillati</taxon>
        <taxon>Actinomycetota</taxon>
        <taxon>Actinomycetes</taxon>
        <taxon>Pseudonocardiales</taxon>
        <taxon>Pseudonocardiaceae</taxon>
        <taxon>Pseudonocardia</taxon>
    </lineage>
</organism>
<feature type="domain" description="3-hydroxyisobutyrate dehydrogenase-like NAD-binding" evidence="6">
    <location>
        <begin position="192"/>
        <end position="309"/>
    </location>
</feature>
<feature type="region of interest" description="Disordered" evidence="4">
    <location>
        <begin position="1"/>
        <end position="26"/>
    </location>
</feature>
<accession>A0ABV1KL36</accession>
<dbReference type="InterPro" id="IPR029154">
    <property type="entry name" value="HIBADH-like_NADP-bd"/>
</dbReference>
<keyword evidence="2 7" id="KW-0560">Oxidoreductase</keyword>
<comment type="caution">
    <text evidence="7">The sequence shown here is derived from an EMBL/GenBank/DDBJ whole genome shotgun (WGS) entry which is preliminary data.</text>
</comment>
<reference evidence="7 8" key="1">
    <citation type="submission" date="2024-03" db="EMBL/GenBank/DDBJ databases">
        <title>Draft genome sequence of Pseudonocardia nematodicida JCM 31783.</title>
        <authorList>
            <person name="Butdee W."/>
            <person name="Duangmal K."/>
        </authorList>
    </citation>
    <scope>NUCLEOTIDE SEQUENCE [LARGE SCALE GENOMIC DNA]</scope>
    <source>
        <strain evidence="7 8">JCM 31783</strain>
    </source>
</reference>
<dbReference type="GO" id="GO:0008679">
    <property type="term" value="F:2-hydroxy-3-oxopropionate reductase activity"/>
    <property type="evidence" value="ECO:0007669"/>
    <property type="project" value="UniProtKB-EC"/>
</dbReference>
<dbReference type="Pfam" id="PF14833">
    <property type="entry name" value="NAD_binding_11"/>
    <property type="match status" value="1"/>
</dbReference>
<dbReference type="InterPro" id="IPR002204">
    <property type="entry name" value="3-OH-isobutyrate_DH-rel_CS"/>
</dbReference>
<dbReference type="InterPro" id="IPR006398">
    <property type="entry name" value="Tartro_sem_red"/>
</dbReference>
<dbReference type="SUPFAM" id="SSF51735">
    <property type="entry name" value="NAD(P)-binding Rossmann-fold domains"/>
    <property type="match status" value="1"/>
</dbReference>
<evidence type="ECO:0000256" key="4">
    <source>
        <dbReference type="SAM" id="MobiDB-lite"/>
    </source>
</evidence>
<dbReference type="PANTHER" id="PTHR43060">
    <property type="entry name" value="3-HYDROXYISOBUTYRATE DEHYDROGENASE-LIKE 1, MITOCHONDRIAL-RELATED"/>
    <property type="match status" value="1"/>
</dbReference>
<evidence type="ECO:0000259" key="6">
    <source>
        <dbReference type="Pfam" id="PF14833"/>
    </source>
</evidence>
<dbReference type="PIRSF" id="PIRSF000103">
    <property type="entry name" value="HIBADH"/>
    <property type="match status" value="1"/>
</dbReference>
<dbReference type="SUPFAM" id="SSF48179">
    <property type="entry name" value="6-phosphogluconate dehydrogenase C-terminal domain-like"/>
    <property type="match status" value="1"/>
</dbReference>
<dbReference type="RefSeq" id="WP_349301445.1">
    <property type="nucleotide sequence ID" value="NZ_JBEDNQ010000014.1"/>
</dbReference>
<evidence type="ECO:0000313" key="7">
    <source>
        <dbReference type="EMBL" id="MEQ3554377.1"/>
    </source>
</evidence>
<evidence type="ECO:0000313" key="8">
    <source>
        <dbReference type="Proteomes" id="UP001494902"/>
    </source>
</evidence>
<dbReference type="Gene3D" id="1.10.1040.10">
    <property type="entry name" value="N-(1-d-carboxylethyl)-l-norvaline Dehydrogenase, domain 2"/>
    <property type="match status" value="1"/>
</dbReference>
<dbReference type="InterPro" id="IPR015815">
    <property type="entry name" value="HIBADH-related"/>
</dbReference>
<evidence type="ECO:0000256" key="3">
    <source>
        <dbReference type="ARBA" id="ARBA00023027"/>
    </source>
</evidence>
<dbReference type="Proteomes" id="UP001494902">
    <property type="component" value="Unassembled WGS sequence"/>
</dbReference>
<evidence type="ECO:0000259" key="5">
    <source>
        <dbReference type="Pfam" id="PF03446"/>
    </source>
</evidence>
<sequence length="319" mass="31845">MTTRSPGCPASTAPPEHPEENRHMSTNGTTVAVIGLGIMGAPMAVNLVKAGYDVIGYNRSAAKVEALVGQGGRGAADVAEAVSAADVVLTMLPDSPDVEAVLLGEDGVLAHARSGALWVDASTIRPDVAVRLAEAAGEKGVRAVDAPVSGGEAGAIEAALSIMVGGAEADVEAARPVLDAVGSTVVHVGPAGAGQTVKAANQLIVAGTIGLVAEALNFVEAHGVDGEAAVQVLAGGLAGNRILDRKATGMLAREFAPGFRVDLHHKDLGIVTSAAREAGVAIPLGSTAAQLMGTLRARGHGSLDHSALMLLIAELSGRS</sequence>
<dbReference type="InterPro" id="IPR008927">
    <property type="entry name" value="6-PGluconate_DH-like_C_sf"/>
</dbReference>
<gene>
    <name evidence="7" type="ORF">WIS52_28255</name>
</gene>
<dbReference type="EC" id="1.1.1.60" evidence="7"/>
<dbReference type="Gene3D" id="3.40.50.720">
    <property type="entry name" value="NAD(P)-binding Rossmann-like Domain"/>
    <property type="match status" value="1"/>
</dbReference>
<dbReference type="EMBL" id="JBEDNQ010000014">
    <property type="protein sequence ID" value="MEQ3554377.1"/>
    <property type="molecule type" value="Genomic_DNA"/>
</dbReference>
<name>A0ABV1KL36_9PSEU</name>
<protein>
    <submittedName>
        <fullName evidence="7">2-hydroxy-3-oxopropionate reductase</fullName>
        <ecNumber evidence="7">1.1.1.60</ecNumber>
    </submittedName>
</protein>
<dbReference type="InterPro" id="IPR006115">
    <property type="entry name" value="6PGDH_NADP-bd"/>
</dbReference>